<feature type="compositionally biased region" description="Low complexity" evidence="10">
    <location>
        <begin position="456"/>
        <end position="466"/>
    </location>
</feature>
<feature type="transmembrane region" description="Helical" evidence="11">
    <location>
        <begin position="783"/>
        <end position="801"/>
    </location>
</feature>
<feature type="region of interest" description="Disordered" evidence="10">
    <location>
        <begin position="441"/>
        <end position="472"/>
    </location>
</feature>
<feature type="transmembrane region" description="Helical" evidence="11">
    <location>
        <begin position="567"/>
        <end position="586"/>
    </location>
</feature>
<dbReference type="Proteomes" id="UP000708208">
    <property type="component" value="Unassembled WGS sequence"/>
</dbReference>
<dbReference type="InterPro" id="IPR001054">
    <property type="entry name" value="A/G_cyclase"/>
</dbReference>
<sequence length="977" mass="109399">MSKEEKTVDLESVYVTYWNRLQHSLFLSFLLLASAATTAFLIIAFLSGHDIVSSTSQICILIVTLVIFVVLFFGGQFPVFQKPSLSLALSLLVISTLAAAAFVSSHISEPSRPADHVIPIFILIFATNTVMPLPTIIAVIVSVLLAVTHLALAIFLTDDYRDNIVRQVVASGVFLLAGLIAGMYHRQMALIAHKRTCNGTKTCLDSRVKLECEKEQQEQLLLSVIPAYIAAEVKRSIMLKMRDACQDANPATNRFHEMYVQRHNNVSILYADIVNFTPLSEKLNASELVQTLNQLFGRFDQIAQENQCMRIKILGDCYYCVSGLPISRPNHADNCVKMGLEMIEAIKMVRKATSCNVDMRIGIHTGNVLCGVLGLRKWQYDVWSDDVNLANHMEAGGMPGRVHITRETLCQLTGTYEVEPGDGHLRDSYLADRKVETFLIVPPGKDPRNGDRNLRSPSSASQASFSDTKNGGSVYGVQAGRARASSKMTKHFECWGADKPFANIAESTLAKTIGLASLEIEPNLLKNSNTFAECRECITSADLNPVTLWFRSGKLETEYRNLPDPEFHYYMAGAAVVFVCMAVIQLLTTPGWLVFVGAWAPTMFMLLLFVYLSWQEKCSCLEPEDGDDPHVRRPPNCAVHASAVITNTRWIRLVIFVTSASFICASSLIAVFDAESPETFLVETNYSTSNDSIGINETDYNFTEILQIRHESRQEIIFVPYYLCSCLIALVAVSVFLRVDFLLKLIIMIITSVAHVALVSYVSHDFFSSYYDKFNDGYSDIPFEVKTTFFLCVVVCLLHVVDRHTESTSRVDFLWKSKLQVEQEEVETMRGINKLLLENILPCHVGAKFLQNGPVKELYHESYNCIAVMFASIPNYKEFYDENDVNKQGLECLRLLNEIICDFDKLLLKPKYSSIEKIKTIGATYMAASGLDPGKASQESKRQEHSVVGVLVDFAIALMTVLDHINKESFQRFKLRV</sequence>
<evidence type="ECO:0000256" key="9">
    <source>
        <dbReference type="RuleBase" id="RU000405"/>
    </source>
</evidence>
<feature type="transmembrane region" description="Helical" evidence="11">
    <location>
        <begin position="650"/>
        <end position="672"/>
    </location>
</feature>
<keyword evidence="7 11" id="KW-0472">Membrane</keyword>
<evidence type="ECO:0000259" key="12">
    <source>
        <dbReference type="PROSITE" id="PS50125"/>
    </source>
</evidence>
<dbReference type="PROSITE" id="PS50125">
    <property type="entry name" value="GUANYLATE_CYCLASE_2"/>
    <property type="match status" value="2"/>
</dbReference>
<dbReference type="GO" id="GO:0000166">
    <property type="term" value="F:nucleotide binding"/>
    <property type="evidence" value="ECO:0007669"/>
    <property type="project" value="UniProtKB-KW"/>
</dbReference>
<feature type="transmembrane region" description="Helical" evidence="11">
    <location>
        <begin position="120"/>
        <end position="152"/>
    </location>
</feature>
<dbReference type="GO" id="GO:0005886">
    <property type="term" value="C:plasma membrane"/>
    <property type="evidence" value="ECO:0007669"/>
    <property type="project" value="TreeGrafter"/>
</dbReference>
<keyword evidence="14" id="KW-1185">Reference proteome</keyword>
<dbReference type="SMART" id="SM00044">
    <property type="entry name" value="CYCc"/>
    <property type="match status" value="1"/>
</dbReference>
<evidence type="ECO:0000313" key="14">
    <source>
        <dbReference type="Proteomes" id="UP000708208"/>
    </source>
</evidence>
<feature type="transmembrane region" description="Helical" evidence="11">
    <location>
        <begin position="25"/>
        <end position="46"/>
    </location>
</feature>
<evidence type="ECO:0000256" key="10">
    <source>
        <dbReference type="SAM" id="MobiDB-lite"/>
    </source>
</evidence>
<dbReference type="CDD" id="cd07302">
    <property type="entry name" value="CHD"/>
    <property type="match status" value="1"/>
</dbReference>
<evidence type="ECO:0000256" key="5">
    <source>
        <dbReference type="ARBA" id="ARBA00022989"/>
    </source>
</evidence>
<evidence type="ECO:0000256" key="7">
    <source>
        <dbReference type="ARBA" id="ARBA00023136"/>
    </source>
</evidence>
<comment type="similarity">
    <text evidence="9">Belongs to the adenylyl cyclase class-4/guanylyl cyclase family.</text>
</comment>
<dbReference type="GO" id="GO:0035556">
    <property type="term" value="P:intracellular signal transduction"/>
    <property type="evidence" value="ECO:0007669"/>
    <property type="project" value="InterPro"/>
</dbReference>
<dbReference type="GO" id="GO:0006171">
    <property type="term" value="P:cAMP biosynthetic process"/>
    <property type="evidence" value="ECO:0007669"/>
    <property type="project" value="UniProtKB-KW"/>
</dbReference>
<evidence type="ECO:0000256" key="8">
    <source>
        <dbReference type="ARBA" id="ARBA00023239"/>
    </source>
</evidence>
<feature type="compositionally biased region" description="Basic and acidic residues" evidence="10">
    <location>
        <begin position="445"/>
        <end position="454"/>
    </location>
</feature>
<evidence type="ECO:0000256" key="4">
    <source>
        <dbReference type="ARBA" id="ARBA00022741"/>
    </source>
</evidence>
<feature type="non-terminal residue" evidence="13">
    <location>
        <position position="977"/>
    </location>
</feature>
<keyword evidence="6" id="KW-0115">cAMP biosynthesis</keyword>
<gene>
    <name evidence="13" type="ORF">AFUS01_LOCUS30057</name>
</gene>
<dbReference type="PANTHER" id="PTHR45627:SF12">
    <property type="entry name" value="ADENYLATE CYCLASE TYPE 2"/>
    <property type="match status" value="1"/>
</dbReference>
<dbReference type="AlphaFoldDB" id="A0A8J2KUX4"/>
<dbReference type="GO" id="GO:0007193">
    <property type="term" value="P:adenylate cyclase-inhibiting G protein-coupled receptor signaling pathway"/>
    <property type="evidence" value="ECO:0007669"/>
    <property type="project" value="TreeGrafter"/>
</dbReference>
<protein>
    <recommendedName>
        <fullName evidence="12">Guanylate cyclase domain-containing protein</fullName>
    </recommendedName>
</protein>
<feature type="non-terminal residue" evidence="13">
    <location>
        <position position="1"/>
    </location>
</feature>
<feature type="transmembrane region" description="Helical" evidence="11">
    <location>
        <begin position="85"/>
        <end position="108"/>
    </location>
</feature>
<name>A0A8J2KUX4_9HEXA</name>
<feature type="transmembrane region" description="Helical" evidence="11">
    <location>
        <begin position="164"/>
        <end position="185"/>
    </location>
</feature>
<dbReference type="Pfam" id="PF00211">
    <property type="entry name" value="Guanylate_cyc"/>
    <property type="match status" value="2"/>
</dbReference>
<keyword evidence="8 9" id="KW-0456">Lyase</keyword>
<evidence type="ECO:0000256" key="2">
    <source>
        <dbReference type="ARBA" id="ARBA00004370"/>
    </source>
</evidence>
<comment type="subcellular location">
    <subcellularLocation>
        <location evidence="2">Membrane</location>
    </subcellularLocation>
</comment>
<dbReference type="FunFam" id="3.30.70.1230:FF:000024">
    <property type="entry name" value="ACXA, isoform A"/>
    <property type="match status" value="1"/>
</dbReference>
<organism evidence="13 14">
    <name type="scientific">Allacma fusca</name>
    <dbReference type="NCBI Taxonomy" id="39272"/>
    <lineage>
        <taxon>Eukaryota</taxon>
        <taxon>Metazoa</taxon>
        <taxon>Ecdysozoa</taxon>
        <taxon>Arthropoda</taxon>
        <taxon>Hexapoda</taxon>
        <taxon>Collembola</taxon>
        <taxon>Symphypleona</taxon>
        <taxon>Sminthuridae</taxon>
        <taxon>Allacma</taxon>
    </lineage>
</organism>
<evidence type="ECO:0000256" key="3">
    <source>
        <dbReference type="ARBA" id="ARBA00022692"/>
    </source>
</evidence>
<dbReference type="PANTHER" id="PTHR45627">
    <property type="entry name" value="ADENYLATE CYCLASE TYPE 1"/>
    <property type="match status" value="1"/>
</dbReference>
<dbReference type="GO" id="GO:0004016">
    <property type="term" value="F:adenylate cyclase activity"/>
    <property type="evidence" value="ECO:0007669"/>
    <property type="project" value="TreeGrafter"/>
</dbReference>
<keyword evidence="4" id="KW-0547">Nucleotide-binding</keyword>
<dbReference type="InterPro" id="IPR018297">
    <property type="entry name" value="A/G_cyclase_CS"/>
</dbReference>
<dbReference type="EMBL" id="CAJVCH010454922">
    <property type="protein sequence ID" value="CAG7819624.1"/>
    <property type="molecule type" value="Genomic_DNA"/>
</dbReference>
<reference evidence="13" key="1">
    <citation type="submission" date="2021-06" db="EMBL/GenBank/DDBJ databases">
        <authorList>
            <person name="Hodson N. C."/>
            <person name="Mongue J. A."/>
            <person name="Jaron S. K."/>
        </authorList>
    </citation>
    <scope>NUCLEOTIDE SEQUENCE</scope>
</reference>
<evidence type="ECO:0000313" key="13">
    <source>
        <dbReference type="EMBL" id="CAG7819624.1"/>
    </source>
</evidence>
<feature type="domain" description="Guanylate cyclase" evidence="12">
    <location>
        <begin position="267"/>
        <end position="394"/>
    </location>
</feature>
<comment type="cofactor">
    <cofactor evidence="1">
        <name>Mg(2+)</name>
        <dbReference type="ChEBI" id="CHEBI:18420"/>
    </cofactor>
</comment>
<evidence type="ECO:0000256" key="11">
    <source>
        <dbReference type="SAM" id="Phobius"/>
    </source>
</evidence>
<dbReference type="OrthoDB" id="10261550at2759"/>
<dbReference type="Pfam" id="PF16214">
    <property type="entry name" value="AC_N"/>
    <property type="match status" value="1"/>
</dbReference>
<keyword evidence="3 11" id="KW-0812">Transmembrane</keyword>
<feature type="transmembrane region" description="Helical" evidence="11">
    <location>
        <begin position="58"/>
        <end position="79"/>
    </location>
</feature>
<feature type="transmembrane region" description="Helical" evidence="11">
    <location>
        <begin position="742"/>
        <end position="763"/>
    </location>
</feature>
<keyword evidence="5 11" id="KW-1133">Transmembrane helix</keyword>
<dbReference type="InterPro" id="IPR032628">
    <property type="entry name" value="AC_N"/>
</dbReference>
<accession>A0A8J2KUX4</accession>
<proteinExistence type="inferred from homology"/>
<feature type="transmembrane region" description="Helical" evidence="11">
    <location>
        <begin position="716"/>
        <end position="737"/>
    </location>
</feature>
<evidence type="ECO:0000256" key="6">
    <source>
        <dbReference type="ARBA" id="ARBA00022998"/>
    </source>
</evidence>
<feature type="transmembrane region" description="Helical" evidence="11">
    <location>
        <begin position="592"/>
        <end position="612"/>
    </location>
</feature>
<comment type="caution">
    <text evidence="13">The sequence shown here is derived from an EMBL/GenBank/DDBJ whole genome shotgun (WGS) entry which is preliminary data.</text>
</comment>
<dbReference type="GO" id="GO:0007189">
    <property type="term" value="P:adenylate cyclase-activating G protein-coupled receptor signaling pathway"/>
    <property type="evidence" value="ECO:0007669"/>
    <property type="project" value="TreeGrafter"/>
</dbReference>
<feature type="domain" description="Guanylate cyclase" evidence="12">
    <location>
        <begin position="867"/>
        <end position="977"/>
    </location>
</feature>
<dbReference type="PROSITE" id="PS00452">
    <property type="entry name" value="GUANYLATE_CYCLASE_1"/>
    <property type="match status" value="1"/>
</dbReference>
<evidence type="ECO:0000256" key="1">
    <source>
        <dbReference type="ARBA" id="ARBA00001946"/>
    </source>
</evidence>